<dbReference type="Gene3D" id="3.30.390.10">
    <property type="entry name" value="Enolase-like, N-terminal domain"/>
    <property type="match status" value="1"/>
</dbReference>
<dbReference type="Proteomes" id="UP000664815">
    <property type="component" value="Unassembled WGS sequence"/>
</dbReference>
<proteinExistence type="predicted"/>
<dbReference type="SUPFAM" id="SSF54826">
    <property type="entry name" value="Enolase N-terminal domain-like"/>
    <property type="match status" value="1"/>
</dbReference>
<feature type="non-terminal residue" evidence="2">
    <location>
        <position position="66"/>
    </location>
</feature>
<evidence type="ECO:0000313" key="3">
    <source>
        <dbReference type="Proteomes" id="UP000664815"/>
    </source>
</evidence>
<protein>
    <submittedName>
        <fullName evidence="2">Dipeptide epimerase</fullName>
    </submittedName>
</protein>
<organism evidence="2 3">
    <name type="scientific">Stenotrophomonas nitritireducens</name>
    <dbReference type="NCBI Taxonomy" id="83617"/>
    <lineage>
        <taxon>Bacteria</taxon>
        <taxon>Pseudomonadati</taxon>
        <taxon>Pseudomonadota</taxon>
        <taxon>Gammaproteobacteria</taxon>
        <taxon>Lysobacterales</taxon>
        <taxon>Lysobacteraceae</taxon>
        <taxon>Stenotrophomonas</taxon>
    </lineage>
</organism>
<name>A0A9D8PUV9_9GAMM</name>
<comment type="caution">
    <text evidence="2">The sequence shown here is derived from an EMBL/GenBank/DDBJ whole genome shotgun (WGS) entry which is preliminary data.</text>
</comment>
<dbReference type="AlphaFoldDB" id="A0A9D8PUV9"/>
<dbReference type="InterPro" id="IPR013341">
    <property type="entry name" value="Mandelate_racemase_N_dom"/>
</dbReference>
<dbReference type="InterPro" id="IPR029017">
    <property type="entry name" value="Enolase-like_N"/>
</dbReference>
<accession>A0A9D8PUV9</accession>
<reference evidence="2" key="1">
    <citation type="submission" date="2021-02" db="EMBL/GenBank/DDBJ databases">
        <title>Thiocyanate and organic carbon inputs drive convergent selection for specific autotrophic Afipia and Thiobacillus strains within complex microbiomes.</title>
        <authorList>
            <person name="Huddy R.J."/>
            <person name="Sachdeva R."/>
            <person name="Kadzinga F."/>
            <person name="Kantor R.S."/>
            <person name="Harrison S.T.L."/>
            <person name="Banfield J.F."/>
        </authorList>
    </citation>
    <scope>NUCLEOTIDE SEQUENCE</scope>
    <source>
        <strain evidence="2">SCN18_10_11_15_R1_P_69_7</strain>
    </source>
</reference>
<feature type="domain" description="Mandelate racemase/muconate lactonizing enzyme N-terminal" evidence="1">
    <location>
        <begin position="3"/>
        <end position="62"/>
    </location>
</feature>
<evidence type="ECO:0000313" key="2">
    <source>
        <dbReference type="EMBL" id="MBN8797818.1"/>
    </source>
</evidence>
<sequence length="66" mass="7361">MRTLHARPHAWKLREPFAIARGVRSEARVVIVELHEDGLVGRGEAGGIAYQGETPESMLAQIEQLR</sequence>
<dbReference type="Pfam" id="PF02746">
    <property type="entry name" value="MR_MLE_N"/>
    <property type="match status" value="1"/>
</dbReference>
<gene>
    <name evidence="2" type="ORF">J0H45_00430</name>
</gene>
<evidence type="ECO:0000259" key="1">
    <source>
        <dbReference type="Pfam" id="PF02746"/>
    </source>
</evidence>
<dbReference type="EMBL" id="JAFKMG010000053">
    <property type="protein sequence ID" value="MBN8797818.1"/>
    <property type="molecule type" value="Genomic_DNA"/>
</dbReference>